<dbReference type="Proteomes" id="UP000887565">
    <property type="component" value="Unplaced"/>
</dbReference>
<evidence type="ECO:0000313" key="3">
    <source>
        <dbReference type="WBParaSite" id="nRc.2.0.1.t41279-RA"/>
    </source>
</evidence>
<name>A0A915KS19_ROMCU</name>
<evidence type="ECO:0000313" key="2">
    <source>
        <dbReference type="Proteomes" id="UP000887565"/>
    </source>
</evidence>
<keyword evidence="2" id="KW-1185">Reference proteome</keyword>
<organism evidence="2 3">
    <name type="scientific">Romanomermis culicivorax</name>
    <name type="common">Nematode worm</name>
    <dbReference type="NCBI Taxonomy" id="13658"/>
    <lineage>
        <taxon>Eukaryota</taxon>
        <taxon>Metazoa</taxon>
        <taxon>Ecdysozoa</taxon>
        <taxon>Nematoda</taxon>
        <taxon>Enoplea</taxon>
        <taxon>Dorylaimia</taxon>
        <taxon>Mermithida</taxon>
        <taxon>Mermithoidea</taxon>
        <taxon>Mermithidae</taxon>
        <taxon>Romanomermis</taxon>
    </lineage>
</organism>
<feature type="region of interest" description="Disordered" evidence="1">
    <location>
        <begin position="65"/>
        <end position="103"/>
    </location>
</feature>
<feature type="region of interest" description="Disordered" evidence="1">
    <location>
        <begin position="141"/>
        <end position="163"/>
    </location>
</feature>
<proteinExistence type="predicted"/>
<accession>A0A915KS19</accession>
<feature type="compositionally biased region" description="Basic and acidic residues" evidence="1">
    <location>
        <begin position="153"/>
        <end position="163"/>
    </location>
</feature>
<evidence type="ECO:0000256" key="1">
    <source>
        <dbReference type="SAM" id="MobiDB-lite"/>
    </source>
</evidence>
<reference evidence="3" key="1">
    <citation type="submission" date="2022-11" db="UniProtKB">
        <authorList>
            <consortium name="WormBaseParasite"/>
        </authorList>
    </citation>
    <scope>IDENTIFICATION</scope>
</reference>
<protein>
    <submittedName>
        <fullName evidence="3">Uncharacterized protein</fullName>
    </submittedName>
</protein>
<dbReference type="AlphaFoldDB" id="A0A915KS19"/>
<sequence>MVNRKQIFEAKAPNDKHDGVVAVALFTGEGVAPAIKVGGGFNGEDSIEAPVKGLCDRLRGTGMAGAVTGGDDLKNENIGGPPEVSANRSNPARKKSLDPRTSGLRYISETSTTLTLRCMKKDDFHVPIGWKGLNTKRHFAYRSNDSNSSGLDAKQHQNGDHYD</sequence>
<dbReference type="WBParaSite" id="nRc.2.0.1.t41279-RA">
    <property type="protein sequence ID" value="nRc.2.0.1.t41279-RA"/>
    <property type="gene ID" value="nRc.2.0.1.g41279"/>
</dbReference>